<keyword evidence="2" id="KW-1133">Transmembrane helix</keyword>
<feature type="non-terminal residue" evidence="4">
    <location>
        <position position="140"/>
    </location>
</feature>
<organism evidence="3 4">
    <name type="scientific">Limulus polyphemus</name>
    <name type="common">Atlantic horseshoe crab</name>
    <dbReference type="NCBI Taxonomy" id="6850"/>
    <lineage>
        <taxon>Eukaryota</taxon>
        <taxon>Metazoa</taxon>
        <taxon>Ecdysozoa</taxon>
        <taxon>Arthropoda</taxon>
        <taxon>Chelicerata</taxon>
        <taxon>Merostomata</taxon>
        <taxon>Xiphosura</taxon>
        <taxon>Limulidae</taxon>
        <taxon>Limulus</taxon>
    </lineage>
</organism>
<evidence type="ECO:0000313" key="3">
    <source>
        <dbReference type="Proteomes" id="UP000694941"/>
    </source>
</evidence>
<evidence type="ECO:0000256" key="2">
    <source>
        <dbReference type="SAM" id="Phobius"/>
    </source>
</evidence>
<feature type="transmembrane region" description="Helical" evidence="2">
    <location>
        <begin position="113"/>
        <end position="132"/>
    </location>
</feature>
<keyword evidence="3" id="KW-1185">Reference proteome</keyword>
<dbReference type="Proteomes" id="UP000694941">
    <property type="component" value="Unplaced"/>
</dbReference>
<name>A0ABM1TFJ2_LIMPO</name>
<keyword evidence="2" id="KW-0472">Membrane</keyword>
<feature type="region of interest" description="Disordered" evidence="1">
    <location>
        <begin position="41"/>
        <end position="72"/>
    </location>
</feature>
<dbReference type="GeneID" id="106470316"/>
<sequence>MSNVWFYRLRHQHVNPIDPDIRTDGVEDVKRLASKKCPKQMLYSGHDDSASSLSLRNSEESKTGDTNTTDSLDNVSQQITRVRVEFYVNENRFKERLQLYFIKNQRSSLRIRIFNLLLKSLLCLLYVLRVALDRGPKYAK</sequence>
<keyword evidence="2" id="KW-0812">Transmembrane</keyword>
<dbReference type="RefSeq" id="XP_022254648.1">
    <property type="nucleotide sequence ID" value="XM_022398940.1"/>
</dbReference>
<evidence type="ECO:0000256" key="1">
    <source>
        <dbReference type="SAM" id="MobiDB-lite"/>
    </source>
</evidence>
<protein>
    <submittedName>
        <fullName evidence="4">Uncharacterized protein LOC106470316</fullName>
    </submittedName>
</protein>
<reference evidence="4" key="1">
    <citation type="submission" date="2025-08" db="UniProtKB">
        <authorList>
            <consortium name="RefSeq"/>
        </authorList>
    </citation>
    <scope>IDENTIFICATION</scope>
    <source>
        <tissue evidence="4">Muscle</tissue>
    </source>
</reference>
<proteinExistence type="predicted"/>
<accession>A0ABM1TFJ2</accession>
<gene>
    <name evidence="4" type="primary">LOC106470316</name>
</gene>
<evidence type="ECO:0000313" key="4">
    <source>
        <dbReference type="RefSeq" id="XP_022254648.1"/>
    </source>
</evidence>